<protein>
    <recommendedName>
        <fullName evidence="1">DUF4219 domain-containing protein</fullName>
    </recommendedName>
</protein>
<name>E3L4N4_PUCGT</name>
<dbReference type="EMBL" id="DS178348">
    <property type="protein sequence ID" value="EFP91509.2"/>
    <property type="molecule type" value="Genomic_DNA"/>
</dbReference>
<dbReference type="InterPro" id="IPR025314">
    <property type="entry name" value="DUF4219"/>
</dbReference>
<dbReference type="AlphaFoldDB" id="E3L4N4"/>
<feature type="domain" description="DUF4219" evidence="1">
    <location>
        <begin position="19"/>
        <end position="45"/>
    </location>
</feature>
<dbReference type="GeneID" id="10529512"/>
<accession>E3L4N4</accession>
<gene>
    <name evidence="2" type="ORF">PGTG_17563</name>
</gene>
<proteinExistence type="predicted"/>
<reference key="1">
    <citation type="submission" date="2007-01" db="EMBL/GenBank/DDBJ databases">
        <title>The Genome Sequence of Puccinia graminis f. sp. tritici Strain CRL 75-36-700-3.</title>
        <authorList>
            <consortium name="The Broad Institute Genome Sequencing Platform"/>
            <person name="Birren B."/>
            <person name="Lander E."/>
            <person name="Galagan J."/>
            <person name="Nusbaum C."/>
            <person name="Devon K."/>
            <person name="Cuomo C."/>
            <person name="Jaffe D."/>
            <person name="Butler J."/>
            <person name="Alvarez P."/>
            <person name="Gnerre S."/>
            <person name="Grabherr M."/>
            <person name="Mauceli E."/>
            <person name="Brockman W."/>
            <person name="Young S."/>
            <person name="LaButti K."/>
            <person name="Sykes S."/>
            <person name="DeCaprio D."/>
            <person name="Crawford M."/>
            <person name="Koehrsen M."/>
            <person name="Engels R."/>
            <person name="Montgomery P."/>
            <person name="Pearson M."/>
            <person name="Howarth C."/>
            <person name="Larson L."/>
            <person name="White J."/>
            <person name="Zeng Q."/>
            <person name="Kodira C."/>
            <person name="Yandava C."/>
            <person name="Alvarado L."/>
            <person name="O'Leary S."/>
            <person name="Szabo L."/>
            <person name="Dean R."/>
            <person name="Schein J."/>
        </authorList>
    </citation>
    <scope>NUCLEOTIDE SEQUENCE</scope>
    <source>
        <strain>CRL 75-36-700-3</strain>
    </source>
</reference>
<dbReference type="HOGENOM" id="CLU_183201_0_0_1"/>
<dbReference type="OrthoDB" id="2507958at2759"/>
<keyword evidence="3" id="KW-1185">Reference proteome</keyword>
<dbReference type="Pfam" id="PF13961">
    <property type="entry name" value="DUF4219"/>
    <property type="match status" value="1"/>
</dbReference>
<dbReference type="RefSeq" id="XP_003335928.2">
    <property type="nucleotide sequence ID" value="XM_003335880.2"/>
</dbReference>
<evidence type="ECO:0000259" key="1">
    <source>
        <dbReference type="Pfam" id="PF13961"/>
    </source>
</evidence>
<sequence length="97" mass="11091">MEKEEHHHLVKTKSLLPILNVENYSSWYGRMKVHLRGKDLWNVCITRLLVKLAPSVAAIAKHAKAINKAITIIIPRLNSHCYRDHKSGKSIHELCSS</sequence>
<reference evidence="2" key="2">
    <citation type="submission" date="2012-02" db="EMBL/GenBank/DDBJ databases">
        <title>The Genome Sequence of Puccinia graminis f. sp. tritici Strain CRL 75-36-700-3.</title>
        <authorList>
            <consortium name="The Broad Institute Genome Sequencing Platform"/>
            <person name="Birren B."/>
            <person name="Lander E."/>
            <person name="Galagan J."/>
            <person name="Nusbaum C."/>
            <person name="Devon K."/>
            <person name="Cuomo C."/>
            <person name="Jaffe D."/>
            <person name="Butler J."/>
            <person name="Alvarez P."/>
            <person name="Gnerre S."/>
            <person name="Grabherr M."/>
            <person name="Mauceli E."/>
            <person name="Brockman W."/>
            <person name="Young S."/>
            <person name="LaButti K."/>
            <person name="Sykes S."/>
            <person name="DeCaprio D."/>
            <person name="Crawford M."/>
            <person name="Koehrsen M."/>
            <person name="Engels R."/>
            <person name="Montgomery P."/>
            <person name="Pearson M."/>
            <person name="Howarth C."/>
            <person name="Larson L."/>
            <person name="White J."/>
            <person name="Zeng Q."/>
            <person name="Kodira C."/>
            <person name="Yandava C."/>
            <person name="Alvarado L."/>
            <person name="O'Leary S."/>
            <person name="Szabo L."/>
            <person name="Dean R."/>
            <person name="Schein J."/>
        </authorList>
    </citation>
    <scope>NUCLEOTIDE SEQUENCE</scope>
    <source>
        <strain evidence="2">CRL 75-36-700-3</strain>
    </source>
</reference>
<evidence type="ECO:0000313" key="3">
    <source>
        <dbReference type="Proteomes" id="UP000008783"/>
    </source>
</evidence>
<dbReference type="InParanoid" id="E3L4N4"/>
<dbReference type="Proteomes" id="UP000008783">
    <property type="component" value="Unassembled WGS sequence"/>
</dbReference>
<dbReference type="VEuPathDB" id="FungiDB:PGTG_17563"/>
<dbReference type="KEGG" id="pgr:PGTG_17563"/>
<organism evidence="2 3">
    <name type="scientific">Puccinia graminis f. sp. tritici (strain CRL 75-36-700-3 / race SCCL)</name>
    <name type="common">Black stem rust fungus</name>
    <dbReference type="NCBI Taxonomy" id="418459"/>
    <lineage>
        <taxon>Eukaryota</taxon>
        <taxon>Fungi</taxon>
        <taxon>Dikarya</taxon>
        <taxon>Basidiomycota</taxon>
        <taxon>Pucciniomycotina</taxon>
        <taxon>Pucciniomycetes</taxon>
        <taxon>Pucciniales</taxon>
        <taxon>Pucciniaceae</taxon>
        <taxon>Puccinia</taxon>
    </lineage>
</organism>
<evidence type="ECO:0000313" key="2">
    <source>
        <dbReference type="EMBL" id="EFP91509.2"/>
    </source>
</evidence>